<dbReference type="RefSeq" id="WP_193871157.1">
    <property type="nucleotide sequence ID" value="NZ_JADEWU010000067.1"/>
</dbReference>
<comment type="caution">
    <text evidence="1">The sequence shown here is derived from an EMBL/GenBank/DDBJ whole genome shotgun (WGS) entry which is preliminary data.</text>
</comment>
<proteinExistence type="predicted"/>
<protein>
    <submittedName>
        <fullName evidence="1">Uncharacterized protein</fullName>
    </submittedName>
</protein>
<dbReference type="EMBL" id="JADEWU010000067">
    <property type="protein sequence ID" value="MBE9145754.1"/>
    <property type="molecule type" value="Genomic_DNA"/>
</dbReference>
<dbReference type="Proteomes" id="UP000640725">
    <property type="component" value="Unassembled WGS sequence"/>
</dbReference>
<name>A0ABR9UJK9_9CYAN</name>
<reference evidence="1 2" key="1">
    <citation type="submission" date="2020-10" db="EMBL/GenBank/DDBJ databases">
        <authorList>
            <person name="Castelo-Branco R."/>
            <person name="Eusebio N."/>
            <person name="Adriana R."/>
            <person name="Vieira A."/>
            <person name="Brugerolle De Fraissinette N."/>
            <person name="Rezende De Castro R."/>
            <person name="Schneider M.P."/>
            <person name="Vasconcelos V."/>
            <person name="Leao P.N."/>
        </authorList>
    </citation>
    <scope>NUCLEOTIDE SEQUENCE [LARGE SCALE GENOMIC DNA]</scope>
    <source>
        <strain evidence="1 2">LEGE 06226</strain>
    </source>
</reference>
<gene>
    <name evidence="1" type="ORF">IQ236_21425</name>
</gene>
<keyword evidence="2" id="KW-1185">Reference proteome</keyword>
<evidence type="ECO:0000313" key="2">
    <source>
        <dbReference type="Proteomes" id="UP000640725"/>
    </source>
</evidence>
<evidence type="ECO:0000313" key="1">
    <source>
        <dbReference type="EMBL" id="MBE9145754.1"/>
    </source>
</evidence>
<organism evidence="1 2">
    <name type="scientific">Planktothrix mougeotii LEGE 06226</name>
    <dbReference type="NCBI Taxonomy" id="1828728"/>
    <lineage>
        <taxon>Bacteria</taxon>
        <taxon>Bacillati</taxon>
        <taxon>Cyanobacteriota</taxon>
        <taxon>Cyanophyceae</taxon>
        <taxon>Oscillatoriophycideae</taxon>
        <taxon>Oscillatoriales</taxon>
        <taxon>Microcoleaceae</taxon>
        <taxon>Planktothrix</taxon>
    </lineage>
</organism>
<accession>A0ABR9UJK9</accession>
<sequence>MSRKKHPKPDIEAALKYAEQNGWRIEVGGSHAWGKIYCPYNNKDCRCGEFCIVSVWSTPKNAGNHAKLIRRVIDNCTVHHQAQEEEEEEN</sequence>